<sequence>MIRVRIVADDVDQYVPLDGAQAVPTDDGARHAGRHPAFLRADQRDRGITR</sequence>
<dbReference type="EMBL" id="JAEVHM010000068">
    <property type="protein sequence ID" value="MBM0233201.1"/>
    <property type="molecule type" value="Genomic_DNA"/>
</dbReference>
<reference evidence="1 2" key="1">
    <citation type="submission" date="2021-01" db="EMBL/GenBank/DDBJ databases">
        <title>Draft genome sequence of Micromonospora sp. strain STR1_7.</title>
        <authorList>
            <person name="Karlyshev A."/>
            <person name="Jawad R."/>
        </authorList>
    </citation>
    <scope>NUCLEOTIDE SEQUENCE [LARGE SCALE GENOMIC DNA]</scope>
    <source>
        <strain evidence="1 2">STR1-7</strain>
    </source>
</reference>
<organism evidence="1 2">
    <name type="scientific">Micromonospora parastrephiae</name>
    <dbReference type="NCBI Taxonomy" id="2806101"/>
    <lineage>
        <taxon>Bacteria</taxon>
        <taxon>Bacillati</taxon>
        <taxon>Actinomycetota</taxon>
        <taxon>Actinomycetes</taxon>
        <taxon>Micromonosporales</taxon>
        <taxon>Micromonosporaceae</taxon>
        <taxon>Micromonospora</taxon>
    </lineage>
</organism>
<keyword evidence="2" id="KW-1185">Reference proteome</keyword>
<comment type="caution">
    <text evidence="1">The sequence shown here is derived from an EMBL/GenBank/DDBJ whole genome shotgun (WGS) entry which is preliminary data.</text>
</comment>
<evidence type="ECO:0000313" key="2">
    <source>
        <dbReference type="Proteomes" id="UP000601027"/>
    </source>
</evidence>
<protein>
    <submittedName>
        <fullName evidence="1">Uncharacterized protein</fullName>
    </submittedName>
</protein>
<accession>A0ABS1XVB0</accession>
<dbReference type="Proteomes" id="UP000601027">
    <property type="component" value="Unassembled WGS sequence"/>
</dbReference>
<name>A0ABS1XVB0_9ACTN</name>
<dbReference type="RefSeq" id="WP_203176025.1">
    <property type="nucleotide sequence ID" value="NZ_JAEVHM010000068.1"/>
</dbReference>
<evidence type="ECO:0000313" key="1">
    <source>
        <dbReference type="EMBL" id="MBM0233201.1"/>
    </source>
</evidence>
<gene>
    <name evidence="1" type="ORF">JNW91_15810</name>
</gene>
<proteinExistence type="predicted"/>